<evidence type="ECO:0000256" key="5">
    <source>
        <dbReference type="ARBA" id="ARBA00023002"/>
    </source>
</evidence>
<evidence type="ECO:0000256" key="2">
    <source>
        <dbReference type="ARBA" id="ARBA00007581"/>
    </source>
</evidence>
<dbReference type="PIRSF" id="PIRSF006157">
    <property type="entry name" value="Doxgns_DODA"/>
    <property type="match status" value="1"/>
</dbReference>
<feature type="domain" description="Extradiol ring-cleavage dioxygenase class III enzyme subunit B" evidence="6">
    <location>
        <begin position="7"/>
        <end position="250"/>
    </location>
</feature>
<keyword evidence="3" id="KW-0479">Metal-binding</keyword>
<proteinExistence type="inferred from homology"/>
<keyword evidence="8" id="KW-1185">Reference proteome</keyword>
<comment type="similarity">
    <text evidence="2">Belongs to the DODA-type extradiol aromatic ring-opening dioxygenase family.</text>
</comment>
<dbReference type="EMBL" id="JASGXD010000015">
    <property type="protein sequence ID" value="KAK6001138.1"/>
    <property type="molecule type" value="Genomic_DNA"/>
</dbReference>
<dbReference type="PANTHER" id="PTHR30096">
    <property type="entry name" value="4,5-DOPA DIOXYGENASE EXTRADIOL-LIKE PROTEIN"/>
    <property type="match status" value="1"/>
</dbReference>
<sequence>MPRTPVYFLSHGGPNIMEDYSHPAYSKLQEIGKEITQKVKPKAVVVFSAHWQASPSTIEVNTAEITDLIYDYYGFPDHYYQIKYPNIGSKDVASRVLAALKAANINAKGVSRGLDHGVFAPFTVAFDPKTNPLNVPLVQVSLFDSDDADQHYRLGEAMQGLREEGILVIVSGMAVHNLRDMWKAMQQPAPMPYSISFDAALKEAVEQKPENRQKAMADLLRRSDARRAHPSFEHLLPIHIGAGAAGGDDGKQLWTLPQGSMSWAQFRFGEVGNVTV</sequence>
<evidence type="ECO:0000259" key="6">
    <source>
        <dbReference type="Pfam" id="PF02900"/>
    </source>
</evidence>
<dbReference type="InterPro" id="IPR004183">
    <property type="entry name" value="Xdiol_dOase_suB"/>
</dbReference>
<dbReference type="CDD" id="cd07363">
    <property type="entry name" value="45_DOPA_Dioxygenase"/>
    <property type="match status" value="1"/>
</dbReference>
<keyword evidence="4" id="KW-0862">Zinc</keyword>
<evidence type="ECO:0000313" key="8">
    <source>
        <dbReference type="Proteomes" id="UP001341245"/>
    </source>
</evidence>
<reference evidence="7 8" key="1">
    <citation type="submission" date="2023-11" db="EMBL/GenBank/DDBJ databases">
        <title>Draft genome sequence and annotation of the polyextremotolerant black yeast-like fungus Aureobasidium pullulans NRRL 62042.</title>
        <authorList>
            <person name="Dielentheis-Frenken M.R.E."/>
            <person name="Wibberg D."/>
            <person name="Blank L.M."/>
            <person name="Tiso T."/>
        </authorList>
    </citation>
    <scope>NUCLEOTIDE SEQUENCE [LARGE SCALE GENOMIC DNA]</scope>
    <source>
        <strain evidence="7 8">NRRL 62042</strain>
    </source>
</reference>
<evidence type="ECO:0000256" key="1">
    <source>
        <dbReference type="ARBA" id="ARBA00001947"/>
    </source>
</evidence>
<organism evidence="7 8">
    <name type="scientific">Aureobasidium pullulans</name>
    <name type="common">Black yeast</name>
    <name type="synonym">Pullularia pullulans</name>
    <dbReference type="NCBI Taxonomy" id="5580"/>
    <lineage>
        <taxon>Eukaryota</taxon>
        <taxon>Fungi</taxon>
        <taxon>Dikarya</taxon>
        <taxon>Ascomycota</taxon>
        <taxon>Pezizomycotina</taxon>
        <taxon>Dothideomycetes</taxon>
        <taxon>Dothideomycetidae</taxon>
        <taxon>Dothideales</taxon>
        <taxon>Saccotheciaceae</taxon>
        <taxon>Aureobasidium</taxon>
    </lineage>
</organism>
<gene>
    <name evidence="7" type="ORF">QM012_003221</name>
</gene>
<dbReference type="Proteomes" id="UP001341245">
    <property type="component" value="Unassembled WGS sequence"/>
</dbReference>
<dbReference type="SUPFAM" id="SSF53213">
    <property type="entry name" value="LigB-like"/>
    <property type="match status" value="1"/>
</dbReference>
<evidence type="ECO:0000256" key="4">
    <source>
        <dbReference type="ARBA" id="ARBA00022833"/>
    </source>
</evidence>
<evidence type="ECO:0000313" key="7">
    <source>
        <dbReference type="EMBL" id="KAK6001138.1"/>
    </source>
</evidence>
<evidence type="ECO:0000256" key="3">
    <source>
        <dbReference type="ARBA" id="ARBA00022723"/>
    </source>
</evidence>
<dbReference type="InterPro" id="IPR014436">
    <property type="entry name" value="Extradiol_dOase_DODA"/>
</dbReference>
<keyword evidence="5" id="KW-0560">Oxidoreductase</keyword>
<protein>
    <recommendedName>
        <fullName evidence="6">Extradiol ring-cleavage dioxygenase class III enzyme subunit B domain-containing protein</fullName>
    </recommendedName>
</protein>
<dbReference type="Pfam" id="PF02900">
    <property type="entry name" value="LigB"/>
    <property type="match status" value="1"/>
</dbReference>
<name>A0ABR0T9N6_AURPU</name>
<comment type="cofactor">
    <cofactor evidence="1">
        <name>Zn(2+)</name>
        <dbReference type="ChEBI" id="CHEBI:29105"/>
    </cofactor>
</comment>
<comment type="caution">
    <text evidence="7">The sequence shown here is derived from an EMBL/GenBank/DDBJ whole genome shotgun (WGS) entry which is preliminary data.</text>
</comment>
<dbReference type="Gene3D" id="3.40.830.10">
    <property type="entry name" value="LigB-like"/>
    <property type="match status" value="1"/>
</dbReference>
<dbReference type="PANTHER" id="PTHR30096:SF0">
    <property type="entry name" value="4,5-DOPA DIOXYGENASE EXTRADIOL-LIKE PROTEIN"/>
    <property type="match status" value="1"/>
</dbReference>
<accession>A0ABR0T9N6</accession>